<feature type="compositionally biased region" description="Basic residues" evidence="1">
    <location>
        <begin position="1"/>
        <end position="29"/>
    </location>
</feature>
<feature type="compositionally biased region" description="Basic and acidic residues" evidence="1">
    <location>
        <begin position="269"/>
        <end position="282"/>
    </location>
</feature>
<feature type="compositionally biased region" description="Low complexity" evidence="1">
    <location>
        <begin position="329"/>
        <end position="341"/>
    </location>
</feature>
<name>A0A6J4RAT2_9ACTN</name>
<feature type="compositionally biased region" description="Basic residues" evidence="1">
    <location>
        <begin position="204"/>
        <end position="224"/>
    </location>
</feature>
<evidence type="ECO:0000256" key="1">
    <source>
        <dbReference type="SAM" id="MobiDB-lite"/>
    </source>
</evidence>
<gene>
    <name evidence="2" type="ORF">AVDCRST_MAG38-718</name>
</gene>
<feature type="non-terminal residue" evidence="2">
    <location>
        <position position="1"/>
    </location>
</feature>
<dbReference type="EMBL" id="CADCVJ010000046">
    <property type="protein sequence ID" value="CAA9466091.1"/>
    <property type="molecule type" value="Genomic_DNA"/>
</dbReference>
<feature type="region of interest" description="Disordered" evidence="1">
    <location>
        <begin position="1"/>
        <end position="353"/>
    </location>
</feature>
<protein>
    <submittedName>
        <fullName evidence="2">MoxR-like ATPase in aerotolerance operon</fullName>
    </submittedName>
</protein>
<feature type="non-terminal residue" evidence="2">
    <location>
        <position position="353"/>
    </location>
</feature>
<proteinExistence type="predicted"/>
<dbReference type="AlphaFoldDB" id="A0A6J4RAT2"/>
<organism evidence="2">
    <name type="scientific">uncultured Solirubrobacteraceae bacterium</name>
    <dbReference type="NCBI Taxonomy" id="1162706"/>
    <lineage>
        <taxon>Bacteria</taxon>
        <taxon>Bacillati</taxon>
        <taxon>Actinomycetota</taxon>
        <taxon>Thermoleophilia</taxon>
        <taxon>Solirubrobacterales</taxon>
        <taxon>Solirubrobacteraceae</taxon>
        <taxon>environmental samples</taxon>
    </lineage>
</organism>
<evidence type="ECO:0000313" key="2">
    <source>
        <dbReference type="EMBL" id="CAA9466091.1"/>
    </source>
</evidence>
<sequence length="353" mass="38718">DPRRRPARRPPERARRHSRGGGRRRRARPRSPPGRVVRVQARRRRPGRDARAPARRHPQRRSRAAGGRAGTGQDVDRPHPVRSPGGQLQPRPVHPGPRPRRPRRDAHLAARSRRVPDAARPGVRQPPARRRDQPRTGQGPVGAAGGHAGAPGDDRRCDLPRAGAVPGAGHAEPDRVRGHLCAARGPGRPLPVQADARLPLGRGRDRRGRSHGRRAAAPAHRPRSGRSDRLPPVGPRGVRRSCGQDLRRTAVGRHAPSRALRAAGAVGPDRVRRQPARLDRPRPGRSGAGHAARPHARDGRRRPRPRRRRAAPPPGPLLRRPRRRRASRRPGGQRAGRGPPDVRGRAGRRRGGL</sequence>
<accession>A0A6J4RAT2</accession>
<feature type="compositionally biased region" description="Basic residues" evidence="1">
    <location>
        <begin position="292"/>
        <end position="310"/>
    </location>
</feature>
<feature type="compositionally biased region" description="Basic residues" evidence="1">
    <location>
        <begin position="53"/>
        <end position="63"/>
    </location>
</feature>
<feature type="compositionally biased region" description="Basic residues" evidence="1">
    <location>
        <begin position="319"/>
        <end position="328"/>
    </location>
</feature>
<feature type="compositionally biased region" description="Gly residues" evidence="1">
    <location>
        <begin position="139"/>
        <end position="149"/>
    </location>
</feature>
<reference evidence="2" key="1">
    <citation type="submission" date="2020-02" db="EMBL/GenBank/DDBJ databases">
        <authorList>
            <person name="Meier V. D."/>
        </authorList>
    </citation>
    <scope>NUCLEOTIDE SEQUENCE</scope>
    <source>
        <strain evidence="2">AVDCRST_MAG38</strain>
    </source>
</reference>